<dbReference type="InterPro" id="IPR039039">
    <property type="entry name" value="RAI1-like_fam"/>
</dbReference>
<evidence type="ECO:0000313" key="9">
    <source>
        <dbReference type="Proteomes" id="UP001218218"/>
    </source>
</evidence>
<evidence type="ECO:0000256" key="4">
    <source>
        <dbReference type="ARBA" id="ARBA00044692"/>
    </source>
</evidence>
<dbReference type="GO" id="GO:0110155">
    <property type="term" value="P:NAD-cap decapping"/>
    <property type="evidence" value="ECO:0007669"/>
    <property type="project" value="TreeGrafter"/>
</dbReference>
<comment type="catalytic activity">
    <reaction evidence="5">
        <text>a 5'-end NAD(+)-phospho-ribonucleoside in mRNA + H2O = a 5'-end phospho-ribonucleoside in mRNA + NAD(+) + H(+)</text>
        <dbReference type="Rhea" id="RHEA:60880"/>
        <dbReference type="Rhea" id="RHEA-COMP:15692"/>
        <dbReference type="Rhea" id="RHEA-COMP:15698"/>
        <dbReference type="ChEBI" id="CHEBI:15377"/>
        <dbReference type="ChEBI" id="CHEBI:15378"/>
        <dbReference type="ChEBI" id="CHEBI:57540"/>
        <dbReference type="ChEBI" id="CHEBI:138282"/>
        <dbReference type="ChEBI" id="CHEBI:144029"/>
    </reaction>
    <physiologicalReaction direction="left-to-right" evidence="5">
        <dbReference type="Rhea" id="RHEA:60881"/>
    </physiologicalReaction>
</comment>
<dbReference type="Pfam" id="PF08652">
    <property type="entry name" value="RAI1"/>
    <property type="match status" value="1"/>
</dbReference>
<keyword evidence="6" id="KW-0547">Nucleotide-binding</keyword>
<keyword evidence="6" id="KW-0378">Hydrolase</keyword>
<evidence type="ECO:0000256" key="2">
    <source>
        <dbReference type="ARBA" id="ARBA00006562"/>
    </source>
</evidence>
<dbReference type="GO" id="GO:0000166">
    <property type="term" value="F:nucleotide binding"/>
    <property type="evidence" value="ECO:0007669"/>
    <property type="project" value="UniProtKB-KW"/>
</dbReference>
<dbReference type="InterPro" id="IPR013961">
    <property type="entry name" value="RAI1"/>
</dbReference>
<dbReference type="GO" id="GO:0034353">
    <property type="term" value="F:mRNA 5'-diphosphatase activity"/>
    <property type="evidence" value="ECO:0007669"/>
    <property type="project" value="TreeGrafter"/>
</dbReference>
<dbReference type="PANTHER" id="PTHR12395:SF9">
    <property type="entry name" value="DECAPPING AND EXORIBONUCLEASE PROTEIN"/>
    <property type="match status" value="1"/>
</dbReference>
<dbReference type="GO" id="GO:0004518">
    <property type="term" value="F:nuclease activity"/>
    <property type="evidence" value="ECO:0007669"/>
    <property type="project" value="UniProtKB-KW"/>
</dbReference>
<comment type="similarity">
    <text evidence="2 6">Belongs to the DXO/Dom3Z family.</text>
</comment>
<dbReference type="AlphaFoldDB" id="A0AAD7A2C9"/>
<dbReference type="GO" id="GO:0000956">
    <property type="term" value="P:nuclear-transcribed mRNA catabolic process"/>
    <property type="evidence" value="ECO:0007669"/>
    <property type="project" value="TreeGrafter"/>
</dbReference>
<keyword evidence="6" id="KW-0694">RNA-binding</keyword>
<comment type="cofactor">
    <cofactor evidence="1 6">
        <name>a divalent metal cation</name>
        <dbReference type="ChEBI" id="CHEBI:60240"/>
    </cofactor>
</comment>
<dbReference type="GO" id="GO:0005634">
    <property type="term" value="C:nucleus"/>
    <property type="evidence" value="ECO:0007669"/>
    <property type="project" value="UniProtKB-SubCell"/>
</dbReference>
<dbReference type="EMBL" id="JARIHO010000018">
    <property type="protein sequence ID" value="KAJ7348148.1"/>
    <property type="molecule type" value="Genomic_DNA"/>
</dbReference>
<dbReference type="GO" id="GO:0046872">
    <property type="term" value="F:metal ion binding"/>
    <property type="evidence" value="ECO:0007669"/>
    <property type="project" value="UniProtKB-KW"/>
</dbReference>
<evidence type="ECO:0000259" key="7">
    <source>
        <dbReference type="Pfam" id="PF08652"/>
    </source>
</evidence>
<keyword evidence="9" id="KW-1185">Reference proteome</keyword>
<protein>
    <recommendedName>
        <fullName evidence="6">Decapping nuclease</fullName>
        <ecNumber evidence="6">3.6.1.-</ecNumber>
    </recommendedName>
</protein>
<evidence type="ECO:0000256" key="1">
    <source>
        <dbReference type="ARBA" id="ARBA00001968"/>
    </source>
</evidence>
<sequence length="351" mass="39382">MAFSKVRLINVSDPPQCPLPAVLGPAKHSACFSVCNERLEVDSVAALRYFVDPPPVLNVNLRDGLEGFLKLPFEDRVFKGARRLDNVFALCLDSKNSEELLKAEVVTWRGIMTKIMMGEKLDLNVSCYRGVLYLEEHSNIPFHFYNDATYTGHKFETICSAADPHDEPQVDDVNLHTLWNAAITRTFGSMNILLAGEVDCVKTGYSENPGPENYVELKTRKMDGESFTIPNWPKWAMQSHLLGTPEIFVGFPDSTGVVRSCRTFAVAENPPAQHRIDWGARVIHSLRTYCASCPENAKGILKVWRVEARKKNVDIRELHGKEIQKLNKGGVPRNGIIPISFIEGLRRKGSE</sequence>
<comment type="catalytic activity">
    <reaction evidence="4">
        <text>a 5'-end triphospho-ribonucleoside in mRNA + H2O = a 5'-end phospho-ribonucleoside in mRNA + diphosphate + H(+)</text>
        <dbReference type="Rhea" id="RHEA:78683"/>
        <dbReference type="Rhea" id="RHEA-COMP:15692"/>
        <dbReference type="Rhea" id="RHEA-COMP:17164"/>
        <dbReference type="ChEBI" id="CHEBI:15377"/>
        <dbReference type="ChEBI" id="CHEBI:15378"/>
        <dbReference type="ChEBI" id="CHEBI:33019"/>
        <dbReference type="ChEBI" id="CHEBI:138282"/>
        <dbReference type="ChEBI" id="CHEBI:167618"/>
    </reaction>
    <physiologicalReaction direction="left-to-right" evidence="4">
        <dbReference type="Rhea" id="RHEA:78684"/>
    </physiologicalReaction>
</comment>
<feature type="domain" description="RAI1-like" evidence="7">
    <location>
        <begin position="27"/>
        <end position="324"/>
    </location>
</feature>
<organism evidence="8 9">
    <name type="scientific">Mycena albidolilacea</name>
    <dbReference type="NCBI Taxonomy" id="1033008"/>
    <lineage>
        <taxon>Eukaryota</taxon>
        <taxon>Fungi</taxon>
        <taxon>Dikarya</taxon>
        <taxon>Basidiomycota</taxon>
        <taxon>Agaricomycotina</taxon>
        <taxon>Agaricomycetes</taxon>
        <taxon>Agaricomycetidae</taxon>
        <taxon>Agaricales</taxon>
        <taxon>Marasmiineae</taxon>
        <taxon>Mycenaceae</taxon>
        <taxon>Mycena</taxon>
    </lineage>
</organism>
<comment type="function">
    <text evidence="6">Decapping enzyme for NAD-capped RNAs: specifically hydrolyzes the nicotinamide adenine dinucleotide (NAD) cap from a subset of RNAs by removing the entire NAD moiety from the 5'-end of an NAD-capped RNA.</text>
</comment>
<name>A0AAD7A2C9_9AGAR</name>
<dbReference type="EC" id="3.6.1.-" evidence="6"/>
<keyword evidence="6" id="KW-0539">Nucleus</keyword>
<evidence type="ECO:0000256" key="3">
    <source>
        <dbReference type="ARBA" id="ARBA00044676"/>
    </source>
</evidence>
<keyword evidence="6" id="KW-0540">Nuclease</keyword>
<comment type="caution">
    <text evidence="8">The sequence shown here is derived from an EMBL/GenBank/DDBJ whole genome shotgun (WGS) entry which is preliminary data.</text>
</comment>
<comment type="subcellular location">
    <subcellularLocation>
        <location evidence="6">Nucleus</location>
    </subcellularLocation>
</comment>
<comment type="catalytic activity">
    <reaction evidence="3">
        <text>a 5'-end (N(7)-methyl 5'-triphosphoguanosine)-ribonucleoside-ribonucleotide in mRNA + H2O = a (N(7)-methyl 5'-triphosphoguanosine)-nucleoside + a 5'-end phospho-ribonucleoside in mRNA + H(+)</text>
        <dbReference type="Rhea" id="RHEA:66928"/>
        <dbReference type="Rhea" id="RHEA-COMP:15692"/>
        <dbReference type="Rhea" id="RHEA-COMP:17313"/>
        <dbReference type="ChEBI" id="CHEBI:15377"/>
        <dbReference type="ChEBI" id="CHEBI:15378"/>
        <dbReference type="ChEBI" id="CHEBI:138282"/>
        <dbReference type="ChEBI" id="CHEBI:172876"/>
        <dbReference type="ChEBI" id="CHEBI:172877"/>
    </reaction>
    <physiologicalReaction direction="left-to-right" evidence="3">
        <dbReference type="Rhea" id="RHEA:66929"/>
    </physiologicalReaction>
</comment>
<keyword evidence="6" id="KW-0479">Metal-binding</keyword>
<evidence type="ECO:0000313" key="8">
    <source>
        <dbReference type="EMBL" id="KAJ7348148.1"/>
    </source>
</evidence>
<evidence type="ECO:0000256" key="5">
    <source>
        <dbReference type="ARBA" id="ARBA00048124"/>
    </source>
</evidence>
<accession>A0AAD7A2C9</accession>
<reference evidence="8" key="1">
    <citation type="submission" date="2023-03" db="EMBL/GenBank/DDBJ databases">
        <title>Massive genome expansion in bonnet fungi (Mycena s.s.) driven by repeated elements and novel gene families across ecological guilds.</title>
        <authorList>
            <consortium name="Lawrence Berkeley National Laboratory"/>
            <person name="Harder C.B."/>
            <person name="Miyauchi S."/>
            <person name="Viragh M."/>
            <person name="Kuo A."/>
            <person name="Thoen E."/>
            <person name="Andreopoulos B."/>
            <person name="Lu D."/>
            <person name="Skrede I."/>
            <person name="Drula E."/>
            <person name="Henrissat B."/>
            <person name="Morin E."/>
            <person name="Kohler A."/>
            <person name="Barry K."/>
            <person name="LaButti K."/>
            <person name="Morin E."/>
            <person name="Salamov A."/>
            <person name="Lipzen A."/>
            <person name="Mereny Z."/>
            <person name="Hegedus B."/>
            <person name="Baldrian P."/>
            <person name="Stursova M."/>
            <person name="Weitz H."/>
            <person name="Taylor A."/>
            <person name="Grigoriev I.V."/>
            <person name="Nagy L.G."/>
            <person name="Martin F."/>
            <person name="Kauserud H."/>
        </authorList>
    </citation>
    <scope>NUCLEOTIDE SEQUENCE</scope>
    <source>
        <strain evidence="8">CBHHK002</strain>
    </source>
</reference>
<dbReference type="PANTHER" id="PTHR12395">
    <property type="entry name" value="DOM-3 RELATED"/>
    <property type="match status" value="1"/>
</dbReference>
<gene>
    <name evidence="8" type="ORF">DFH08DRAFT_936774</name>
</gene>
<proteinExistence type="inferred from homology"/>
<dbReference type="GO" id="GO:0003723">
    <property type="term" value="F:RNA binding"/>
    <property type="evidence" value="ECO:0007669"/>
    <property type="project" value="UniProtKB-KW"/>
</dbReference>
<evidence type="ECO:0000256" key="6">
    <source>
        <dbReference type="RuleBase" id="RU367113"/>
    </source>
</evidence>
<dbReference type="Proteomes" id="UP001218218">
    <property type="component" value="Unassembled WGS sequence"/>
</dbReference>
<dbReference type="GO" id="GO:0005829">
    <property type="term" value="C:cytosol"/>
    <property type="evidence" value="ECO:0007669"/>
    <property type="project" value="TreeGrafter"/>
</dbReference>